<dbReference type="RefSeq" id="WP_021281395.1">
    <property type="nucleotide sequence ID" value="NZ_JAGGLL010000011.1"/>
</dbReference>
<dbReference type="EMBL" id="JAGGLL010000011">
    <property type="protein sequence ID" value="MBP2021949.1"/>
    <property type="molecule type" value="Genomic_DNA"/>
</dbReference>
<dbReference type="InterPro" id="IPR049238">
    <property type="entry name" value="DUF6873"/>
</dbReference>
<feature type="domain" description="DUF6873" evidence="1">
    <location>
        <begin position="5"/>
        <end position="229"/>
    </location>
</feature>
<evidence type="ECO:0000313" key="3">
    <source>
        <dbReference type="Proteomes" id="UP001519308"/>
    </source>
</evidence>
<dbReference type="Pfam" id="PF21778">
    <property type="entry name" value="DUF6873"/>
    <property type="match status" value="1"/>
</dbReference>
<reference evidence="2 3" key="1">
    <citation type="submission" date="2021-03" db="EMBL/GenBank/DDBJ databases">
        <title>Genomic Encyclopedia of Type Strains, Phase IV (KMG-IV): sequencing the most valuable type-strain genomes for metagenomic binning, comparative biology and taxonomic classification.</title>
        <authorList>
            <person name="Goeker M."/>
        </authorList>
    </citation>
    <scope>NUCLEOTIDE SEQUENCE [LARGE SCALE GENOMIC DNA]</scope>
    <source>
        <strain evidence="2 3">DSM 28650</strain>
    </source>
</reference>
<protein>
    <recommendedName>
        <fullName evidence="1">DUF6873 domain-containing protein</fullName>
    </recommendedName>
</protein>
<accession>A0ABS4K5L9</accession>
<sequence>MKYAFVDYRISKEEKYNLESLDCTVIVCPPSPLLYEAISGHPDILIHLINNKNVIVHKDIDLNFIQLLKNLNLEVQYSLNSLKEAYPYDIILNAVNLKDYFIHNLKFTDKNLLNNSSKKKLINVNQGYTKCSTAVIKDDAIITSDNSIYQALKSEPIDVLLLPAGDIILPGLNYGFIGGTCGSIDDKIVFYGTLEKYKYGDMVLDFLKKHQMTPFYLSDTPLIDRGSILFL</sequence>
<evidence type="ECO:0000313" key="2">
    <source>
        <dbReference type="EMBL" id="MBP2021949.1"/>
    </source>
</evidence>
<dbReference type="Proteomes" id="UP001519308">
    <property type="component" value="Unassembled WGS sequence"/>
</dbReference>
<organism evidence="2 3">
    <name type="scientific">Clostridium punense</name>
    <dbReference type="NCBI Taxonomy" id="1054297"/>
    <lineage>
        <taxon>Bacteria</taxon>
        <taxon>Bacillati</taxon>
        <taxon>Bacillota</taxon>
        <taxon>Clostridia</taxon>
        <taxon>Eubacteriales</taxon>
        <taxon>Clostridiaceae</taxon>
        <taxon>Clostridium</taxon>
    </lineage>
</organism>
<evidence type="ECO:0000259" key="1">
    <source>
        <dbReference type="Pfam" id="PF21778"/>
    </source>
</evidence>
<proteinExistence type="predicted"/>
<keyword evidence="3" id="KW-1185">Reference proteome</keyword>
<comment type="caution">
    <text evidence="2">The sequence shown here is derived from an EMBL/GenBank/DDBJ whole genome shotgun (WGS) entry which is preliminary data.</text>
</comment>
<name>A0ABS4K5L9_9CLOT</name>
<gene>
    <name evidence="2" type="ORF">J2Z44_001745</name>
</gene>